<name>A0ABT5MLL5_9BURK</name>
<feature type="compositionally biased region" description="Low complexity" evidence="1">
    <location>
        <begin position="587"/>
        <end position="608"/>
    </location>
</feature>
<evidence type="ECO:0000313" key="3">
    <source>
        <dbReference type="EMBL" id="MDD0816829.1"/>
    </source>
</evidence>
<feature type="compositionally biased region" description="Basic and acidic residues" evidence="1">
    <location>
        <begin position="533"/>
        <end position="555"/>
    </location>
</feature>
<evidence type="ECO:0000313" key="4">
    <source>
        <dbReference type="Proteomes" id="UP001528672"/>
    </source>
</evidence>
<protein>
    <submittedName>
        <fullName evidence="3">Chromosome partitioning protein ParA</fullName>
    </submittedName>
</protein>
<proteinExistence type="predicted"/>
<dbReference type="RefSeq" id="WP_273928982.1">
    <property type="nucleotide sequence ID" value="NZ_JAQSIO010000010.1"/>
</dbReference>
<keyword evidence="2" id="KW-0732">Signal</keyword>
<dbReference type="InterPro" id="IPR046535">
    <property type="entry name" value="DUF6600"/>
</dbReference>
<feature type="compositionally biased region" description="Polar residues" evidence="1">
    <location>
        <begin position="431"/>
        <end position="445"/>
    </location>
</feature>
<feature type="signal peptide" evidence="2">
    <location>
        <begin position="1"/>
        <end position="19"/>
    </location>
</feature>
<feature type="region of interest" description="Disordered" evidence="1">
    <location>
        <begin position="315"/>
        <end position="483"/>
    </location>
</feature>
<feature type="compositionally biased region" description="Low complexity" evidence="1">
    <location>
        <begin position="521"/>
        <end position="532"/>
    </location>
</feature>
<feature type="compositionally biased region" description="Basic and acidic residues" evidence="1">
    <location>
        <begin position="566"/>
        <end position="586"/>
    </location>
</feature>
<feature type="chain" id="PRO_5046513651" evidence="2">
    <location>
        <begin position="20"/>
        <end position="657"/>
    </location>
</feature>
<feature type="compositionally biased region" description="Basic and acidic residues" evidence="1">
    <location>
        <begin position="465"/>
        <end position="476"/>
    </location>
</feature>
<feature type="compositionally biased region" description="Pro residues" evidence="1">
    <location>
        <begin position="647"/>
        <end position="657"/>
    </location>
</feature>
<dbReference type="Pfam" id="PF20245">
    <property type="entry name" value="DUF6600"/>
    <property type="match status" value="1"/>
</dbReference>
<keyword evidence="4" id="KW-1185">Reference proteome</keyword>
<feature type="region of interest" description="Disordered" evidence="1">
    <location>
        <begin position="521"/>
        <end position="657"/>
    </location>
</feature>
<feature type="region of interest" description="Disordered" evidence="1">
    <location>
        <begin position="42"/>
        <end position="62"/>
    </location>
</feature>
<evidence type="ECO:0000256" key="1">
    <source>
        <dbReference type="SAM" id="MobiDB-lite"/>
    </source>
</evidence>
<gene>
    <name evidence="3" type="ORF">PSQ39_19510</name>
</gene>
<accession>A0ABT5MLL5</accession>
<dbReference type="PANTHER" id="PTHR14343">
    <property type="entry name" value="VWFA DOMAIN-CONTAINING PROTEIN"/>
    <property type="match status" value="1"/>
</dbReference>
<dbReference type="PANTHER" id="PTHR14343:SF5">
    <property type="entry name" value="DUF4537 DOMAIN-CONTAINING PROTEIN"/>
    <property type="match status" value="1"/>
</dbReference>
<dbReference type="Proteomes" id="UP001528672">
    <property type="component" value="Unassembled WGS sequence"/>
</dbReference>
<comment type="caution">
    <text evidence="3">The sequence shown here is derived from an EMBL/GenBank/DDBJ whole genome shotgun (WGS) entry which is preliminary data.</text>
</comment>
<sequence>MKAGAAVLLLALTPLLTLAQEGPGRVAYPSLIEGVVQVSDAKNPDGRNLTPNQALPPGSRLNLSPGARLELSQGSSTWRAEGPALIELSALDDNSSQTLLRRGKLDVRVRRLEAGERLEIDTPNLAVLVQQAGTYRLDVDPDSGQTRVSVGPGSLVAYGEQGQALSLPAGLQWTFQGRQLSQVGRPAVPRTDNFDLWTQGRQQQEDQSLSARYVPRELIGYQQLDGWGDWQNDPSLGPVWYPQLNNPDWAPYRYGQWQWIEPWGWTWVDDAPWGFAPFHYGRWVVSSRGWGWVPGRYERRPVYSPALVGFIGQPQRGGAGHHRQPGVAWVPLAPGENWRPGTPVGPHNPAAGQGRDRRPDSGYAHQYRPGGMTQQAQSGGHGWSRPSAGANDALPMPKPFIQVQPGGGSTVMPPANNDNGRLPRGPEAQRPSLNPQPAFTPSPSAGQRPLPPGQVTAVPNTAPRSEQERVEREQAQQREQAQRLQLNTGNSALLERQRQEQQQWQQHQLQMQQQQQLLQQQQQQQWQRQQQAEQERQRQRQEAAQREQVQREQAQREQQMQQQRQQQERQQQERWQQERQQQERLHQQQLMQQQLQQQQQFQQAQQPPQRQPGFSRDGAPGREGGPSLRPQQVQGQAQGGAPVGPRLTPPSTAPNTQ</sequence>
<dbReference type="EMBL" id="JAQSIO010000010">
    <property type="protein sequence ID" value="MDD0816829.1"/>
    <property type="molecule type" value="Genomic_DNA"/>
</dbReference>
<organism evidence="3 4">
    <name type="scientific">Curvibacter microcysteis</name>
    <dbReference type="NCBI Taxonomy" id="3026419"/>
    <lineage>
        <taxon>Bacteria</taxon>
        <taxon>Pseudomonadati</taxon>
        <taxon>Pseudomonadota</taxon>
        <taxon>Betaproteobacteria</taxon>
        <taxon>Burkholderiales</taxon>
        <taxon>Comamonadaceae</taxon>
        <taxon>Curvibacter</taxon>
    </lineage>
</organism>
<reference evidence="3 4" key="1">
    <citation type="submission" date="2023-02" db="EMBL/GenBank/DDBJ databases">
        <title>Bacterial whole genome sequence for Curvibacter sp. HBC28.</title>
        <authorList>
            <person name="Le V."/>
            <person name="Ko S.-R."/>
            <person name="Ahn C.-Y."/>
            <person name="Oh H.-M."/>
        </authorList>
    </citation>
    <scope>NUCLEOTIDE SEQUENCE [LARGE SCALE GENOMIC DNA]</scope>
    <source>
        <strain evidence="3 4">HBC28</strain>
    </source>
</reference>
<evidence type="ECO:0000256" key="2">
    <source>
        <dbReference type="SAM" id="SignalP"/>
    </source>
</evidence>
<feature type="compositionally biased region" description="Low complexity" evidence="1">
    <location>
        <begin position="556"/>
        <end position="565"/>
    </location>
</feature>